<proteinExistence type="predicted"/>
<dbReference type="Proteomes" id="UP000825935">
    <property type="component" value="Chromosome 31"/>
</dbReference>
<comment type="caution">
    <text evidence="1">The sequence shown here is derived from an EMBL/GenBank/DDBJ whole genome shotgun (WGS) entry which is preliminary data.</text>
</comment>
<protein>
    <submittedName>
        <fullName evidence="1">Uncharacterized protein</fullName>
    </submittedName>
</protein>
<reference evidence="1" key="1">
    <citation type="submission" date="2021-08" db="EMBL/GenBank/DDBJ databases">
        <title>WGS assembly of Ceratopteris richardii.</title>
        <authorList>
            <person name="Marchant D.B."/>
            <person name="Chen G."/>
            <person name="Jenkins J."/>
            <person name="Shu S."/>
            <person name="Leebens-Mack J."/>
            <person name="Grimwood J."/>
            <person name="Schmutz J."/>
            <person name="Soltis P."/>
            <person name="Soltis D."/>
            <person name="Chen Z.-H."/>
        </authorList>
    </citation>
    <scope>NUCLEOTIDE SEQUENCE</scope>
    <source>
        <strain evidence="1">Whitten #5841</strain>
        <tissue evidence="1">Leaf</tissue>
    </source>
</reference>
<evidence type="ECO:0000313" key="1">
    <source>
        <dbReference type="EMBL" id="KAH7289245.1"/>
    </source>
</evidence>
<name>A0A8T2R0V1_CERRI</name>
<dbReference type="EMBL" id="CM035436">
    <property type="protein sequence ID" value="KAH7289245.1"/>
    <property type="molecule type" value="Genomic_DNA"/>
</dbReference>
<dbReference type="AlphaFoldDB" id="A0A8T2R0V1"/>
<sequence length="114" mass="13227">MKIWNCCSSNAKILPDTRMSFFCTVYCQPAGVKPPDFRVLLIGESNKMDIVLWQLLRAHILWAIWKDKNSKIFYKHCKDHFFPCMMGIVRLIDFCLRNSCSNSSGDVSPHLIIK</sequence>
<organism evidence="1 2">
    <name type="scientific">Ceratopteris richardii</name>
    <name type="common">Triangle waterfern</name>
    <dbReference type="NCBI Taxonomy" id="49495"/>
    <lineage>
        <taxon>Eukaryota</taxon>
        <taxon>Viridiplantae</taxon>
        <taxon>Streptophyta</taxon>
        <taxon>Embryophyta</taxon>
        <taxon>Tracheophyta</taxon>
        <taxon>Polypodiopsida</taxon>
        <taxon>Polypodiidae</taxon>
        <taxon>Polypodiales</taxon>
        <taxon>Pteridineae</taxon>
        <taxon>Pteridaceae</taxon>
        <taxon>Parkerioideae</taxon>
        <taxon>Ceratopteris</taxon>
    </lineage>
</organism>
<evidence type="ECO:0000313" key="2">
    <source>
        <dbReference type="Proteomes" id="UP000825935"/>
    </source>
</evidence>
<keyword evidence="2" id="KW-1185">Reference proteome</keyword>
<gene>
    <name evidence="1" type="ORF">KP509_31G065900</name>
</gene>
<accession>A0A8T2R0V1</accession>